<dbReference type="EMBL" id="SNRY01000177">
    <property type="protein sequence ID" value="KAA6345280.1"/>
    <property type="molecule type" value="Genomic_DNA"/>
</dbReference>
<accession>A0A5J4SJ31</accession>
<reference evidence="1" key="1">
    <citation type="submission" date="2019-03" db="EMBL/GenBank/DDBJ databases">
        <title>Single cell metagenomics reveals metabolic interactions within the superorganism composed of flagellate Streblomastix strix and complex community of Bacteroidetes bacteria on its surface.</title>
        <authorList>
            <person name="Treitli S.C."/>
            <person name="Kolisko M."/>
            <person name="Husnik F."/>
            <person name="Keeling P."/>
            <person name="Hampl V."/>
        </authorList>
    </citation>
    <scope>NUCLEOTIDE SEQUENCE</scope>
    <source>
        <strain evidence="1">STM</strain>
    </source>
</reference>
<comment type="caution">
    <text evidence="1">The sequence shown here is derived from an EMBL/GenBank/DDBJ whole genome shotgun (WGS) entry which is preliminary data.</text>
</comment>
<protein>
    <submittedName>
        <fullName evidence="1">Uncharacterized protein</fullName>
    </submittedName>
</protein>
<organism evidence="1">
    <name type="scientific">termite gut metagenome</name>
    <dbReference type="NCBI Taxonomy" id="433724"/>
    <lineage>
        <taxon>unclassified sequences</taxon>
        <taxon>metagenomes</taxon>
        <taxon>organismal metagenomes</taxon>
    </lineage>
</organism>
<name>A0A5J4SJ31_9ZZZZ</name>
<evidence type="ECO:0000313" key="1">
    <source>
        <dbReference type="EMBL" id="KAA6345280.1"/>
    </source>
</evidence>
<gene>
    <name evidence="1" type="ORF">EZS27_007133</name>
</gene>
<dbReference type="Gene3D" id="3.40.50.300">
    <property type="entry name" value="P-loop containing nucleotide triphosphate hydrolases"/>
    <property type="match status" value="2"/>
</dbReference>
<dbReference type="InterPro" id="IPR027417">
    <property type="entry name" value="P-loop_NTPase"/>
</dbReference>
<sequence length="957" mass="110479">MFHKLITNKRNQWLKSDSCTICEMIAYIERQAQMRDAQIEAIKTYLFLKIACNNQPLWKLFADGTFNTLTIDELELTTTARNVLRHNKAAMAFMEYSRLTDKTGKQLAPELERFIKTNTADIDYEQAFKNIFYNTTYPDYLYSLPMGAGKTFLMAAFIYLDLYFAQNEPENKAFAHNFIIFAPSGLKSSVVPSLKTIQRFDPSWIIPEPAASNLKRWVKFEVLDEQKSQKKSNKTKNPNTQKINRHQPLDDLMGLVAVTNAEKVILERVQANDSFFGHDYMDTEDEKDRQANELRNIIGKIPNLAVYIDEVHHAMDEDIKLRKVVTQWMEKDTFNSVVGFSGTPYLEKPEGISIDNRFTIKNIELSNVVYYYPLIDGITNFLKTPVVKISSNPDSLSIVDSGVKDFLDTYKNKRYANGTIAKLGIYCGKIENLEEVIYPRVMQLVNQYGLNASDAVLKYHRGNEKFKITQKAETEFASLDSPLSKIQIVLLVQIGKEGWDCQSLTGVILSQKGDCPTNMVLQTGCRCLRQVDKGKKETALIWLNDFNAEKLNAQLLQQQNITLKEFEKAANSQIVTELHRYSRMDYLKLPPIDFYQLTVRYDTLIVEEAVDIKKNIAEAITYECKQDHIIEEKTIEGKTISKSKEKEQGGEETTFNQWLYGIAKESFNFLSVSVFKPHLPVLQKIFGEISYSTGDVHLLKSTCNQSLVRANIRKAFYERRTIHTIEEIIPEQAALLRIDGFSTTVSTDAPDKYYPKQNTVAKILKADKGEIGGSMDEQTLKAINALESIDQHDMADQLREQHNDIPERRVTYHYLPYRFDSSFENQFLREVLSLEVFKQKGLEIYFNGDRGLTDFKVACYRQKQKSWRYIGQYTPDFLLIKRKSGGEIHQIIIIETKGEGFSESFKDKRAFMESEFLRQNNAQYGYERFSYLYLEDNLTPKNRILKTIDAINRFFKN</sequence>
<proteinExistence type="predicted"/>
<dbReference type="SUPFAM" id="SSF52540">
    <property type="entry name" value="P-loop containing nucleoside triphosphate hydrolases"/>
    <property type="match status" value="1"/>
</dbReference>
<dbReference type="AlphaFoldDB" id="A0A5J4SJ31"/>